<name>A0A5M8QU34_9BACT</name>
<comment type="similarity">
    <text evidence="1 7">Belongs to the endoribonuclease YbeY family.</text>
</comment>
<keyword evidence="6 7" id="KW-0862">Zinc</keyword>
<dbReference type="Pfam" id="PF02130">
    <property type="entry name" value="YbeY"/>
    <property type="match status" value="1"/>
</dbReference>
<sequence length="137" mass="16150">MLNFFSEDIDFSLPLPQKTKKWIKNTAQSEGFEIAGINYIFCSDEYLLEINKQYLDHDYYTDIITFDNSEEEKQLEGDIYVSIDRVRENAETLQVGFTTELRRVLVHGLLHLMGYSDSDDILKKEMRAKEDQHLLLF</sequence>
<feature type="binding site" evidence="7">
    <location>
        <position position="107"/>
    </location>
    <ligand>
        <name>Zn(2+)</name>
        <dbReference type="ChEBI" id="CHEBI:29105"/>
        <note>catalytic</note>
    </ligand>
</feature>
<dbReference type="OrthoDB" id="9811984at2"/>
<dbReference type="NCBIfam" id="TIGR00043">
    <property type="entry name" value="rRNA maturation RNase YbeY"/>
    <property type="match status" value="1"/>
</dbReference>
<keyword evidence="2 7" id="KW-0540">Nuclease</keyword>
<dbReference type="PROSITE" id="PS01306">
    <property type="entry name" value="UPF0054"/>
    <property type="match status" value="1"/>
</dbReference>
<evidence type="ECO:0000313" key="9">
    <source>
        <dbReference type="Proteomes" id="UP000323994"/>
    </source>
</evidence>
<dbReference type="GO" id="GO:0004521">
    <property type="term" value="F:RNA endonuclease activity"/>
    <property type="evidence" value="ECO:0007669"/>
    <property type="project" value="UniProtKB-UniRule"/>
</dbReference>
<dbReference type="GO" id="GO:0005737">
    <property type="term" value="C:cytoplasm"/>
    <property type="evidence" value="ECO:0007669"/>
    <property type="project" value="UniProtKB-SubCell"/>
</dbReference>
<comment type="cofactor">
    <cofactor evidence="7">
        <name>Zn(2+)</name>
        <dbReference type="ChEBI" id="CHEBI:29105"/>
    </cofactor>
    <text evidence="7">Binds 1 zinc ion.</text>
</comment>
<gene>
    <name evidence="7 8" type="primary">ybeY</name>
    <name evidence="8" type="ORF">FEM33_15650</name>
</gene>
<dbReference type="PANTHER" id="PTHR46986">
    <property type="entry name" value="ENDORIBONUCLEASE YBEY, CHLOROPLASTIC"/>
    <property type="match status" value="1"/>
</dbReference>
<comment type="caution">
    <text evidence="8">The sequence shown here is derived from an EMBL/GenBank/DDBJ whole genome shotgun (WGS) entry which is preliminary data.</text>
</comment>
<protein>
    <recommendedName>
        <fullName evidence="7">Endoribonuclease YbeY</fullName>
        <ecNumber evidence="7">3.1.-.-</ecNumber>
    </recommendedName>
</protein>
<evidence type="ECO:0000256" key="3">
    <source>
        <dbReference type="ARBA" id="ARBA00022723"/>
    </source>
</evidence>
<comment type="function">
    <text evidence="7">Single strand-specific metallo-endoribonuclease involved in late-stage 70S ribosome quality control and in maturation of the 3' terminus of the 16S rRNA.</text>
</comment>
<keyword evidence="3 7" id="KW-0479">Metal-binding</keyword>
<dbReference type="EC" id="3.1.-.-" evidence="7"/>
<keyword evidence="5 7" id="KW-0378">Hydrolase</keyword>
<dbReference type="InterPro" id="IPR023091">
    <property type="entry name" value="MetalPrtase_cat_dom_sf_prd"/>
</dbReference>
<feature type="binding site" evidence="7">
    <location>
        <position position="117"/>
    </location>
    <ligand>
        <name>Zn(2+)</name>
        <dbReference type="ChEBI" id="CHEBI:29105"/>
        <note>catalytic</note>
    </ligand>
</feature>
<dbReference type="RefSeq" id="WP_139012964.1">
    <property type="nucleotide sequence ID" value="NZ_VBSN01000045.1"/>
</dbReference>
<dbReference type="EMBL" id="VBSN01000045">
    <property type="protein sequence ID" value="KAA6438801.1"/>
    <property type="molecule type" value="Genomic_DNA"/>
</dbReference>
<dbReference type="InterPro" id="IPR020549">
    <property type="entry name" value="YbeY_CS"/>
</dbReference>
<keyword evidence="4 7" id="KW-0255">Endonuclease</keyword>
<keyword evidence="9" id="KW-1185">Reference proteome</keyword>
<evidence type="ECO:0000256" key="7">
    <source>
        <dbReference type="HAMAP-Rule" id="MF_00009"/>
    </source>
</evidence>
<keyword evidence="7" id="KW-0690">Ribosome biogenesis</keyword>
<accession>A0A5M8QU34</accession>
<dbReference type="PANTHER" id="PTHR46986:SF1">
    <property type="entry name" value="ENDORIBONUCLEASE YBEY, CHLOROPLASTIC"/>
    <property type="match status" value="1"/>
</dbReference>
<dbReference type="HAMAP" id="MF_00009">
    <property type="entry name" value="Endoribonucl_YbeY"/>
    <property type="match status" value="1"/>
</dbReference>
<comment type="subcellular location">
    <subcellularLocation>
        <location evidence="7">Cytoplasm</location>
    </subcellularLocation>
</comment>
<evidence type="ECO:0000313" key="8">
    <source>
        <dbReference type="EMBL" id="KAA6438801.1"/>
    </source>
</evidence>
<dbReference type="InterPro" id="IPR002036">
    <property type="entry name" value="YbeY"/>
</dbReference>
<dbReference type="Gene3D" id="3.40.390.30">
    <property type="entry name" value="Metalloproteases ('zincins'), catalytic domain"/>
    <property type="match status" value="1"/>
</dbReference>
<feature type="binding site" evidence="7">
    <location>
        <position position="111"/>
    </location>
    <ligand>
        <name>Zn(2+)</name>
        <dbReference type="ChEBI" id="CHEBI:29105"/>
        <note>catalytic</note>
    </ligand>
</feature>
<evidence type="ECO:0000256" key="2">
    <source>
        <dbReference type="ARBA" id="ARBA00022722"/>
    </source>
</evidence>
<dbReference type="Proteomes" id="UP000323994">
    <property type="component" value="Unassembled WGS sequence"/>
</dbReference>
<reference evidence="8 9" key="1">
    <citation type="submission" date="2019-05" db="EMBL/GenBank/DDBJ databases">
        <authorList>
            <person name="Qu J.-H."/>
        </authorList>
    </citation>
    <scope>NUCLEOTIDE SEQUENCE [LARGE SCALE GENOMIC DNA]</scope>
    <source>
        <strain evidence="8 9">NS28</strain>
    </source>
</reference>
<dbReference type="SUPFAM" id="SSF55486">
    <property type="entry name" value="Metalloproteases ('zincins'), catalytic domain"/>
    <property type="match status" value="1"/>
</dbReference>
<dbReference type="AlphaFoldDB" id="A0A5M8QU34"/>
<keyword evidence="7" id="KW-0698">rRNA processing</keyword>
<evidence type="ECO:0000256" key="5">
    <source>
        <dbReference type="ARBA" id="ARBA00022801"/>
    </source>
</evidence>
<dbReference type="GO" id="GO:0004222">
    <property type="term" value="F:metalloendopeptidase activity"/>
    <property type="evidence" value="ECO:0007669"/>
    <property type="project" value="InterPro"/>
</dbReference>
<organism evidence="8 9">
    <name type="scientific">Dyadobacter flavalbus</name>
    <dbReference type="NCBI Taxonomy" id="2579942"/>
    <lineage>
        <taxon>Bacteria</taxon>
        <taxon>Pseudomonadati</taxon>
        <taxon>Bacteroidota</taxon>
        <taxon>Cytophagia</taxon>
        <taxon>Cytophagales</taxon>
        <taxon>Spirosomataceae</taxon>
        <taxon>Dyadobacter</taxon>
    </lineage>
</organism>
<keyword evidence="7" id="KW-0963">Cytoplasm</keyword>
<evidence type="ECO:0000256" key="6">
    <source>
        <dbReference type="ARBA" id="ARBA00022833"/>
    </source>
</evidence>
<proteinExistence type="inferred from homology"/>
<evidence type="ECO:0000256" key="4">
    <source>
        <dbReference type="ARBA" id="ARBA00022759"/>
    </source>
</evidence>
<evidence type="ECO:0000256" key="1">
    <source>
        <dbReference type="ARBA" id="ARBA00010875"/>
    </source>
</evidence>
<dbReference type="GO" id="GO:0006364">
    <property type="term" value="P:rRNA processing"/>
    <property type="evidence" value="ECO:0007669"/>
    <property type="project" value="UniProtKB-UniRule"/>
</dbReference>
<dbReference type="GO" id="GO:0008270">
    <property type="term" value="F:zinc ion binding"/>
    <property type="evidence" value="ECO:0007669"/>
    <property type="project" value="UniProtKB-UniRule"/>
</dbReference>